<evidence type="ECO:0000259" key="7">
    <source>
        <dbReference type="Pfam" id="PF02687"/>
    </source>
</evidence>
<accession>A0ABX0UNW3</accession>
<name>A0ABX0UNW3_9BACT</name>
<keyword evidence="4 6" id="KW-1133">Transmembrane helix</keyword>
<feature type="transmembrane region" description="Helical" evidence="6">
    <location>
        <begin position="264"/>
        <end position="286"/>
    </location>
</feature>
<feature type="transmembrane region" description="Helical" evidence="6">
    <location>
        <begin position="655"/>
        <end position="676"/>
    </location>
</feature>
<dbReference type="InterPro" id="IPR050250">
    <property type="entry name" value="Macrolide_Exporter_MacB"/>
</dbReference>
<dbReference type="Pfam" id="PF12704">
    <property type="entry name" value="MacB_PCD"/>
    <property type="match status" value="2"/>
</dbReference>
<dbReference type="Pfam" id="PF02687">
    <property type="entry name" value="FtsX"/>
    <property type="match status" value="2"/>
</dbReference>
<evidence type="ECO:0000259" key="8">
    <source>
        <dbReference type="Pfam" id="PF12704"/>
    </source>
</evidence>
<sequence length="779" mass="87213">MALTVVLIIGLYINNELSFDRFNQKADRIYRVNSDISFSLQGLQTAAAPTPLGATLKRDIPEVEEAVRLGIYQSCLVRSTRENIREQAVLLADSTLFNVFTLPVLAGNPKMALAQPNSVIITERMAKKYFGTAKALNKVLIFNNQESKQVSAITKDIPVRSHFQVDFILPLWETKNAKVDKGGNHIFNTYILLRPGTNPRAVEAKFETILQTYMDPALRRFFNTSLAEARKKGNYFRYSLMPLTDIHLHSTRAGELTPNGSIEYVYIFTGIGLFILLIAVVNFINLTTARSIKRAREIGVRKVLGSNRKGLISQFLSESVLIAFISMLGALVMVLALLPLFNTLTAESLSISELLNIPSAIGLLSFTALIGIMAGIYPAFYLSSFQPATAIKGILGSLPNGQNLRSSLVVFQFAMSVLLIIGTLLINQQMHFIQRKNLGFEKEQILILKTTEVPDHQLRTFKEIALQNSKVKAATISSFLPVTSKRSGDYWYPQGQTDQKYSVIMQEWEVDDDYLATYKMKLLQGRYFIKGQVTDSARVVINKSAAKQLGYKQPVGKTIHKQGGEQLTIIGVVKDFHYESLRTKIEPLCFMLDTDIVAGRNSDALSLRLETEDMVSLLSALESKWKKISPGQPFEYSFLNESFDDMYRTEHRVQVLFTVFTTIAILISCLGLFGLATFTAEQRTKEIGVRKVLGASVASIVTLLSRDFLKPVLYAILIASPIAWYMMNRWLEDFSYRINIEWWVFVLAAGLAVGIALITVSFQSIKAALMNPVRSLKSD</sequence>
<feature type="transmembrane region" description="Helical" evidence="6">
    <location>
        <begin position="319"/>
        <end position="341"/>
    </location>
</feature>
<evidence type="ECO:0000256" key="2">
    <source>
        <dbReference type="ARBA" id="ARBA00022475"/>
    </source>
</evidence>
<reference evidence="9 10" key="1">
    <citation type="submission" date="2020-03" db="EMBL/GenBank/DDBJ databases">
        <title>Genomic Encyclopedia of Type Strains, Phase IV (KMG-IV): sequencing the most valuable type-strain genomes for metagenomic binning, comparative biology and taxonomic classification.</title>
        <authorList>
            <person name="Goeker M."/>
        </authorList>
    </citation>
    <scope>NUCLEOTIDE SEQUENCE [LARGE SCALE GENOMIC DNA]</scope>
    <source>
        <strain evidence="9 10">DSM 102865</strain>
    </source>
</reference>
<keyword evidence="2" id="KW-1003">Cell membrane</keyword>
<dbReference type="PANTHER" id="PTHR30572">
    <property type="entry name" value="MEMBRANE COMPONENT OF TRANSPORTER-RELATED"/>
    <property type="match status" value="1"/>
</dbReference>
<evidence type="ECO:0000256" key="6">
    <source>
        <dbReference type="SAM" id="Phobius"/>
    </source>
</evidence>
<gene>
    <name evidence="9" type="ORF">FHS68_003859</name>
</gene>
<evidence type="ECO:0000313" key="10">
    <source>
        <dbReference type="Proteomes" id="UP001179181"/>
    </source>
</evidence>
<keyword evidence="5 6" id="KW-0472">Membrane</keyword>
<feature type="domain" description="ABC3 transporter permease C-terminal" evidence="7">
    <location>
        <begin position="659"/>
        <end position="772"/>
    </location>
</feature>
<keyword evidence="10" id="KW-1185">Reference proteome</keyword>
<comment type="subcellular location">
    <subcellularLocation>
        <location evidence="1">Cell membrane</location>
        <topology evidence="1">Multi-pass membrane protein</topology>
    </subcellularLocation>
</comment>
<dbReference type="InterPro" id="IPR003838">
    <property type="entry name" value="ABC3_permease_C"/>
</dbReference>
<dbReference type="EMBL" id="JAASQJ010000003">
    <property type="protein sequence ID" value="NIJ54677.1"/>
    <property type="molecule type" value="Genomic_DNA"/>
</dbReference>
<feature type="transmembrane region" description="Helical" evidence="6">
    <location>
        <begin position="712"/>
        <end position="731"/>
    </location>
</feature>
<feature type="domain" description="ABC3 transporter permease C-terminal" evidence="7">
    <location>
        <begin position="271"/>
        <end position="387"/>
    </location>
</feature>
<evidence type="ECO:0000256" key="4">
    <source>
        <dbReference type="ARBA" id="ARBA00022989"/>
    </source>
</evidence>
<evidence type="ECO:0000313" key="9">
    <source>
        <dbReference type="EMBL" id="NIJ54677.1"/>
    </source>
</evidence>
<evidence type="ECO:0000256" key="1">
    <source>
        <dbReference type="ARBA" id="ARBA00004651"/>
    </source>
</evidence>
<evidence type="ECO:0000256" key="3">
    <source>
        <dbReference type="ARBA" id="ARBA00022692"/>
    </source>
</evidence>
<proteinExistence type="predicted"/>
<organism evidence="9 10">
    <name type="scientific">Dyadobacter arcticus</name>
    <dbReference type="NCBI Taxonomy" id="1078754"/>
    <lineage>
        <taxon>Bacteria</taxon>
        <taxon>Pseudomonadati</taxon>
        <taxon>Bacteroidota</taxon>
        <taxon>Cytophagia</taxon>
        <taxon>Cytophagales</taxon>
        <taxon>Spirosomataceae</taxon>
        <taxon>Dyadobacter</taxon>
    </lineage>
</organism>
<dbReference type="Proteomes" id="UP001179181">
    <property type="component" value="Unassembled WGS sequence"/>
</dbReference>
<feature type="domain" description="MacB-like periplasmic core" evidence="8">
    <location>
        <begin position="3"/>
        <end position="208"/>
    </location>
</feature>
<evidence type="ECO:0000256" key="5">
    <source>
        <dbReference type="ARBA" id="ARBA00023136"/>
    </source>
</evidence>
<keyword evidence="3 6" id="KW-0812">Transmembrane</keyword>
<feature type="domain" description="MacB-like periplasmic core" evidence="8">
    <location>
        <begin position="463"/>
        <end position="576"/>
    </location>
</feature>
<dbReference type="PANTHER" id="PTHR30572:SF18">
    <property type="entry name" value="ABC-TYPE MACROLIDE FAMILY EXPORT SYSTEM PERMEASE COMPONENT 2"/>
    <property type="match status" value="1"/>
</dbReference>
<feature type="transmembrane region" description="Helical" evidence="6">
    <location>
        <begin position="361"/>
        <end position="383"/>
    </location>
</feature>
<comment type="caution">
    <text evidence="9">The sequence shown here is derived from an EMBL/GenBank/DDBJ whole genome shotgun (WGS) entry which is preliminary data.</text>
</comment>
<feature type="transmembrane region" description="Helical" evidence="6">
    <location>
        <begin position="404"/>
        <end position="426"/>
    </location>
</feature>
<protein>
    <submittedName>
        <fullName evidence="9">ABC transport system permease protein</fullName>
    </submittedName>
</protein>
<dbReference type="InterPro" id="IPR025857">
    <property type="entry name" value="MacB_PCD"/>
</dbReference>
<feature type="transmembrane region" description="Helical" evidence="6">
    <location>
        <begin position="743"/>
        <end position="765"/>
    </location>
</feature>